<dbReference type="SUPFAM" id="SSF53335">
    <property type="entry name" value="S-adenosyl-L-methionine-dependent methyltransferases"/>
    <property type="match status" value="1"/>
</dbReference>
<evidence type="ECO:0000256" key="3">
    <source>
        <dbReference type="ARBA" id="ARBA00022679"/>
    </source>
</evidence>
<dbReference type="PANTHER" id="PTHR44942:SF4">
    <property type="entry name" value="METHYLTRANSFERASE TYPE 11 DOMAIN-CONTAINING PROTEIN"/>
    <property type="match status" value="1"/>
</dbReference>
<comment type="caution">
    <text evidence="5">The sequence shown here is derived from an EMBL/GenBank/DDBJ whole genome shotgun (WGS) entry which is preliminary data.</text>
</comment>
<dbReference type="InterPro" id="IPR051052">
    <property type="entry name" value="Diverse_substrate_MTase"/>
</dbReference>
<evidence type="ECO:0000313" key="8">
    <source>
        <dbReference type="Proteomes" id="UP000663852"/>
    </source>
</evidence>
<organism evidence="5 8">
    <name type="scientific">Adineta ricciae</name>
    <name type="common">Rotifer</name>
    <dbReference type="NCBI Taxonomy" id="249248"/>
    <lineage>
        <taxon>Eukaryota</taxon>
        <taxon>Metazoa</taxon>
        <taxon>Spiralia</taxon>
        <taxon>Gnathifera</taxon>
        <taxon>Rotifera</taxon>
        <taxon>Eurotatoria</taxon>
        <taxon>Bdelloidea</taxon>
        <taxon>Adinetida</taxon>
        <taxon>Adinetidae</taxon>
        <taxon>Adineta</taxon>
    </lineage>
</organism>
<evidence type="ECO:0000256" key="1">
    <source>
        <dbReference type="ARBA" id="ARBA00008361"/>
    </source>
</evidence>
<name>A0A813UE34_ADIRI</name>
<dbReference type="GO" id="GO:0032259">
    <property type="term" value="P:methylation"/>
    <property type="evidence" value="ECO:0007669"/>
    <property type="project" value="UniProtKB-KW"/>
</dbReference>
<keyword evidence="2" id="KW-0489">Methyltransferase</keyword>
<protein>
    <recommendedName>
        <fullName evidence="4">Methyltransferase type 11 domain-containing protein</fullName>
    </recommendedName>
</protein>
<evidence type="ECO:0000313" key="7">
    <source>
        <dbReference type="Proteomes" id="UP000663828"/>
    </source>
</evidence>
<evidence type="ECO:0000259" key="4">
    <source>
        <dbReference type="Pfam" id="PF08241"/>
    </source>
</evidence>
<dbReference type="PANTHER" id="PTHR44942">
    <property type="entry name" value="METHYLTRANSF_11 DOMAIN-CONTAINING PROTEIN"/>
    <property type="match status" value="1"/>
</dbReference>
<evidence type="ECO:0000313" key="5">
    <source>
        <dbReference type="EMBL" id="CAF0822441.1"/>
    </source>
</evidence>
<dbReference type="OrthoDB" id="506498at2759"/>
<dbReference type="Proteomes" id="UP000663828">
    <property type="component" value="Unassembled WGS sequence"/>
</dbReference>
<evidence type="ECO:0000256" key="2">
    <source>
        <dbReference type="ARBA" id="ARBA00022603"/>
    </source>
</evidence>
<gene>
    <name evidence="5" type="ORF">EDS130_LOCUS5928</name>
    <name evidence="6" type="ORF">XAT740_LOCUS22276</name>
</gene>
<dbReference type="InterPro" id="IPR029063">
    <property type="entry name" value="SAM-dependent_MTases_sf"/>
</dbReference>
<dbReference type="EMBL" id="CAJNOJ010000016">
    <property type="protein sequence ID" value="CAF0822441.1"/>
    <property type="molecule type" value="Genomic_DNA"/>
</dbReference>
<dbReference type="AlphaFoldDB" id="A0A813UE34"/>
<comment type="similarity">
    <text evidence="1">Belongs to the methyltransferase superfamily.</text>
</comment>
<dbReference type="EMBL" id="CAJNOR010001632">
    <property type="protein sequence ID" value="CAF1175466.1"/>
    <property type="molecule type" value="Genomic_DNA"/>
</dbReference>
<reference evidence="5" key="1">
    <citation type="submission" date="2021-02" db="EMBL/GenBank/DDBJ databases">
        <authorList>
            <person name="Nowell W R."/>
        </authorList>
    </citation>
    <scope>NUCLEOTIDE SEQUENCE</scope>
</reference>
<dbReference type="Proteomes" id="UP000663852">
    <property type="component" value="Unassembled WGS sequence"/>
</dbReference>
<keyword evidence="7" id="KW-1185">Reference proteome</keyword>
<accession>A0A813UE34</accession>
<sequence>MSYQLFEEQDYTSKYRQHRPGYPKQLFEYIINYYFNGKRTNEQIPLALDVGCGNGQATIELSTFCDRVIGIDISANQIARAILKDNIEYRCQKAEDLNFLPLDSVDLITIATALHWLDIEPFIEQVQRVLKPNTGVFAVWTYALGTLDNPIADAVYHEFNQVTLFPYWNSKRWLADDYYQSLLPLLPYKSTLVEYTIDKRIETTLGKFLGFIQTLSGLQTYRKQEGEQALHDLLERLREKLIECYAKTPNRQANDESVDMNSIKMTVSSPIRLYLMRKSLTK</sequence>
<dbReference type="Pfam" id="PF08241">
    <property type="entry name" value="Methyltransf_11"/>
    <property type="match status" value="1"/>
</dbReference>
<proteinExistence type="inferred from homology"/>
<dbReference type="CDD" id="cd02440">
    <property type="entry name" value="AdoMet_MTases"/>
    <property type="match status" value="1"/>
</dbReference>
<dbReference type="InterPro" id="IPR013216">
    <property type="entry name" value="Methyltransf_11"/>
</dbReference>
<dbReference type="Gene3D" id="3.40.50.150">
    <property type="entry name" value="Vaccinia Virus protein VP39"/>
    <property type="match status" value="1"/>
</dbReference>
<keyword evidence="3" id="KW-0808">Transferase</keyword>
<feature type="domain" description="Methyltransferase type 11" evidence="4">
    <location>
        <begin position="48"/>
        <end position="133"/>
    </location>
</feature>
<dbReference type="GO" id="GO:0008757">
    <property type="term" value="F:S-adenosylmethionine-dependent methyltransferase activity"/>
    <property type="evidence" value="ECO:0007669"/>
    <property type="project" value="InterPro"/>
</dbReference>
<evidence type="ECO:0000313" key="6">
    <source>
        <dbReference type="EMBL" id="CAF1175466.1"/>
    </source>
</evidence>